<dbReference type="EMBL" id="AACZ04065677">
    <property type="status" value="NOT_ANNOTATED_CDS"/>
    <property type="molecule type" value="Genomic_DNA"/>
</dbReference>
<evidence type="ECO:0000256" key="4">
    <source>
        <dbReference type="ARBA" id="ARBA00022729"/>
    </source>
</evidence>
<keyword evidence="4" id="KW-0732">Signal</keyword>
<dbReference type="GO" id="GO:0005886">
    <property type="term" value="C:plasma membrane"/>
    <property type="evidence" value="ECO:0007669"/>
    <property type="project" value="UniProtKB-UniRule"/>
</dbReference>
<keyword evidence="6 11" id="KW-1133">Transmembrane helix</keyword>
<dbReference type="CDD" id="cd08315">
    <property type="entry name" value="Death_TRAILR_DR4_DR5"/>
    <property type="match status" value="1"/>
</dbReference>
<dbReference type="FunFam" id="2.10.50.10:FF:000004">
    <property type="entry name" value="Tumor necrosis factor receptor superfamily member 6"/>
    <property type="match status" value="1"/>
</dbReference>
<evidence type="ECO:0000256" key="9">
    <source>
        <dbReference type="ARBA" id="ARBA00023170"/>
    </source>
</evidence>
<name>A0A2I3TDA9_PANTR</name>
<feature type="domain" description="TNFR-Cys" evidence="14">
    <location>
        <begin position="31"/>
        <end position="71"/>
    </location>
</feature>
<dbReference type="InterPro" id="IPR034029">
    <property type="entry name" value="TNFRSF10A/B_death"/>
</dbReference>
<dbReference type="InterPro" id="IPR000488">
    <property type="entry name" value="Death_dom"/>
</dbReference>
<dbReference type="GO" id="GO:0009986">
    <property type="term" value="C:cell surface"/>
    <property type="evidence" value="ECO:0007669"/>
    <property type="project" value="UniProtKB-ARBA"/>
</dbReference>
<dbReference type="PROSITE" id="PS50017">
    <property type="entry name" value="DEATH_DOMAIN"/>
    <property type="match status" value="1"/>
</dbReference>
<reference evidence="15" key="3">
    <citation type="submission" date="2025-09" db="UniProtKB">
        <authorList>
            <consortium name="Ensembl"/>
        </authorList>
    </citation>
    <scope>IDENTIFICATION</scope>
</reference>
<dbReference type="FunFam" id="2.10.50.10:FF:000016">
    <property type="entry name" value="Tumor necrosis factor receptor superfamily member 10B"/>
    <property type="match status" value="1"/>
</dbReference>
<reference evidence="15" key="2">
    <citation type="submission" date="2025-08" db="UniProtKB">
        <authorList>
            <consortium name="Ensembl"/>
        </authorList>
    </citation>
    <scope>IDENTIFICATION</scope>
</reference>
<evidence type="ECO:0000256" key="11">
    <source>
        <dbReference type="PIRNR" id="PIRNR037867"/>
    </source>
</evidence>
<dbReference type="GO" id="GO:0071260">
    <property type="term" value="P:cellular response to mechanical stimulus"/>
    <property type="evidence" value="ECO:0007669"/>
    <property type="project" value="UniProtKB-ARBA"/>
</dbReference>
<dbReference type="Ensembl" id="ENSPTRT00000087972.1">
    <property type="protein sequence ID" value="ENSPTRP00000087219.1"/>
    <property type="gene ID" value="ENSPTRG00000020074.4"/>
</dbReference>
<feature type="transmembrane region" description="Helical" evidence="11">
    <location>
        <begin position="82"/>
        <end position="103"/>
    </location>
</feature>
<dbReference type="GO" id="GO:0045569">
    <property type="term" value="F:TRAIL binding"/>
    <property type="evidence" value="ECO:0007669"/>
    <property type="project" value="UniProtKB-UniRule"/>
</dbReference>
<evidence type="ECO:0000259" key="13">
    <source>
        <dbReference type="PROSITE" id="PS50017"/>
    </source>
</evidence>
<protein>
    <submittedName>
        <fullName evidence="15">TNF receptor superfamily member 10a</fullName>
    </submittedName>
</protein>
<dbReference type="PROSITE" id="PS50050">
    <property type="entry name" value="TNFR_NGFR_2"/>
    <property type="match status" value="1"/>
</dbReference>
<dbReference type="SMART" id="SM00208">
    <property type="entry name" value="TNFR"/>
    <property type="match status" value="1"/>
</dbReference>
<dbReference type="PIRSF" id="PIRSF037867">
    <property type="entry name" value="CD261_antigen"/>
    <property type="match status" value="1"/>
</dbReference>
<dbReference type="AlphaFoldDB" id="A0A2I3TDA9"/>
<dbReference type="FunFam" id="1.10.533.10:FF:000043">
    <property type="entry name" value="Tumor necrosis factor receptor superfamily member 10A"/>
    <property type="match status" value="1"/>
</dbReference>
<keyword evidence="5" id="KW-0677">Repeat</keyword>
<dbReference type="InterPro" id="IPR001368">
    <property type="entry name" value="TNFR/NGFR_Cys_rich_reg"/>
</dbReference>
<evidence type="ECO:0000256" key="10">
    <source>
        <dbReference type="ARBA" id="ARBA00023180"/>
    </source>
</evidence>
<dbReference type="PRINTS" id="PR01956">
    <property type="entry name" value="TNFACTORR10"/>
</dbReference>
<dbReference type="InterPro" id="IPR011029">
    <property type="entry name" value="DEATH-like_dom_sf"/>
</dbReference>
<gene>
    <name evidence="15 17" type="primary">TNFRSF10A</name>
</gene>
<dbReference type="GeneTree" id="ENSGT00940000162957"/>
<dbReference type="Proteomes" id="UP000002277">
    <property type="component" value="Chromosome 8"/>
</dbReference>
<evidence type="ECO:0000256" key="6">
    <source>
        <dbReference type="ARBA" id="ARBA00022989"/>
    </source>
</evidence>
<dbReference type="PANTHER" id="PTHR46330">
    <property type="entry name" value="TUMOR NECROSIS FACTOR RECEPTOR SUPERFAMILY MEMBER 10B"/>
    <property type="match status" value="1"/>
</dbReference>
<keyword evidence="7 11" id="KW-0472">Membrane</keyword>
<dbReference type="GO" id="GO:0036462">
    <property type="term" value="P:TRAIL-activated apoptotic signaling pathway"/>
    <property type="evidence" value="ECO:0007669"/>
    <property type="project" value="UniProtKB-UniRule"/>
</dbReference>
<reference evidence="15 16" key="1">
    <citation type="journal article" date="2005" name="Nature">
        <title>Initial sequence of the chimpanzee genome and comparison with the human genome.</title>
        <authorList>
            <consortium name="Chimpanzee sequencing and analysis consortium"/>
        </authorList>
    </citation>
    <scope>NUCLEOTIDE SEQUENCE [LARGE SCALE GENOMIC DNA]</scope>
</reference>
<evidence type="ECO:0000256" key="2">
    <source>
        <dbReference type="ARBA" id="ARBA00022692"/>
    </source>
</evidence>
<keyword evidence="16" id="KW-1185">Reference proteome</keyword>
<evidence type="ECO:0000313" key="16">
    <source>
        <dbReference type="Proteomes" id="UP000002277"/>
    </source>
</evidence>
<dbReference type="Pfam" id="PF00531">
    <property type="entry name" value="Death"/>
    <property type="match status" value="1"/>
</dbReference>
<evidence type="ECO:0000256" key="1">
    <source>
        <dbReference type="ARBA" id="ARBA00004479"/>
    </source>
</evidence>
<evidence type="ECO:0000256" key="7">
    <source>
        <dbReference type="ARBA" id="ARBA00023136"/>
    </source>
</evidence>
<evidence type="ECO:0000256" key="12">
    <source>
        <dbReference type="PROSITE-ProRule" id="PRU00206"/>
    </source>
</evidence>
<evidence type="ECO:0000313" key="17">
    <source>
        <dbReference type="VGNC" id="VGNC:3001"/>
    </source>
</evidence>
<feature type="repeat" description="TNFR-Cys" evidence="12">
    <location>
        <begin position="31"/>
        <end position="71"/>
    </location>
</feature>
<dbReference type="SMART" id="SM00005">
    <property type="entry name" value="DEATH"/>
    <property type="match status" value="1"/>
</dbReference>
<dbReference type="SUPFAM" id="SSF57586">
    <property type="entry name" value="TNF receptor-like"/>
    <property type="match status" value="2"/>
</dbReference>
<evidence type="ECO:0000256" key="8">
    <source>
        <dbReference type="ARBA" id="ARBA00023157"/>
    </source>
</evidence>
<keyword evidence="8 12" id="KW-1015">Disulfide bond</keyword>
<feature type="disulfide bond" evidence="12">
    <location>
        <begin position="53"/>
        <end position="71"/>
    </location>
</feature>
<dbReference type="GO" id="GO:0005035">
    <property type="term" value="F:death receptor activity"/>
    <property type="evidence" value="ECO:0007669"/>
    <property type="project" value="UniProtKB-ARBA"/>
</dbReference>
<dbReference type="Gene3D" id="1.10.533.10">
    <property type="entry name" value="Death Domain, Fas"/>
    <property type="match status" value="1"/>
</dbReference>
<organism evidence="15 16">
    <name type="scientific">Pan troglodytes</name>
    <name type="common">Chimpanzee</name>
    <dbReference type="NCBI Taxonomy" id="9598"/>
    <lineage>
        <taxon>Eukaryota</taxon>
        <taxon>Metazoa</taxon>
        <taxon>Chordata</taxon>
        <taxon>Craniata</taxon>
        <taxon>Vertebrata</taxon>
        <taxon>Euteleostomi</taxon>
        <taxon>Mammalia</taxon>
        <taxon>Eutheria</taxon>
        <taxon>Euarchontoglires</taxon>
        <taxon>Primates</taxon>
        <taxon>Haplorrhini</taxon>
        <taxon>Catarrhini</taxon>
        <taxon>Hominidae</taxon>
        <taxon>Pan</taxon>
    </lineage>
</organism>
<accession>A0A2I3TDA9</accession>
<evidence type="ECO:0000259" key="14">
    <source>
        <dbReference type="PROSITE" id="PS50050"/>
    </source>
</evidence>
<keyword evidence="10" id="KW-0325">Glycoprotein</keyword>
<accession>A0A2J8N8Z5</accession>
<sequence length="311" mass="33722">MAPPPAGVNLACKSDEEERSPCTTTSNTACQCKPGTFRNDNSAEMCRKCSTGCPRGMVKVKDCTPWSDIECVHKESGNGHNVWVILVVTLVVVPLLLVAVLIVCCCIGSGCGGDPKCMDRVCFWRLGLLRGPGAEDNAHNEILSNADSLSTFVSEQQMESQEPADLTGVTVQSPGEAQCLLGPAEAEGSQRRRLLVPANGADPTETLMLFFDKFANIVPFDSWDQLMRQLDLTKNEIDVVRAGTAGPGDALYAMLMKWVNKTGRNASIHTLLDALERMEERHAKEKIQDLLVDSGKFIYLEDGTGSAVSLE</sequence>
<keyword evidence="3 11" id="KW-0053">Apoptosis</keyword>
<dbReference type="InterPro" id="IPR052491">
    <property type="entry name" value="TNFRSF10"/>
</dbReference>
<evidence type="ECO:0000313" key="15">
    <source>
        <dbReference type="Ensembl" id="ENSPTRP00000087219.1"/>
    </source>
</evidence>
<dbReference type="Gene3D" id="2.10.50.10">
    <property type="entry name" value="Tumor Necrosis Factor Receptor, subunit A, domain 2"/>
    <property type="match status" value="2"/>
</dbReference>
<comment type="subcellular location">
    <subcellularLocation>
        <location evidence="1">Membrane</location>
        <topology evidence="1">Single-pass type I membrane protein</topology>
    </subcellularLocation>
</comment>
<comment type="function">
    <text evidence="11">Receptor for the cytotoxic ligand TNFSF10/TRAIL. The adapter molecule FADD recruits caspase-8 to the activated receptor. The resulting death-inducing signaling complex (DISC) performs caspase-8 proteolytic activation which initiates the subsequent cascade of caspases (aspartate-specific cysteine proteases) mediating apoptosis.</text>
</comment>
<keyword evidence="2 11" id="KW-0812">Transmembrane</keyword>
<dbReference type="VGNC" id="VGNC:3001">
    <property type="gene designation" value="TNFRSF10A"/>
</dbReference>
<evidence type="ECO:0000256" key="3">
    <source>
        <dbReference type="ARBA" id="ARBA00022703"/>
    </source>
</evidence>
<dbReference type="InterPro" id="IPR020465">
    <property type="entry name" value="TNFR_10"/>
</dbReference>
<proteinExistence type="predicted"/>
<keyword evidence="9 11" id="KW-0675">Receptor</keyword>
<dbReference type="PANTHER" id="PTHR46330:SF12">
    <property type="entry name" value="TUMOR NECROSIS FACTOR RECEPTOR SUPERFAMILY MEMBER 10A"/>
    <property type="match status" value="1"/>
</dbReference>
<comment type="caution">
    <text evidence="12">Lacks conserved residue(s) required for the propagation of feature annotation.</text>
</comment>
<feature type="domain" description="Death" evidence="13">
    <location>
        <begin position="222"/>
        <end position="291"/>
    </location>
</feature>
<evidence type="ECO:0000256" key="5">
    <source>
        <dbReference type="ARBA" id="ARBA00022737"/>
    </source>
</evidence>
<dbReference type="Bgee" id="ENSPTRG00000020074">
    <property type="expression patterns" value="Expressed in lymph node and 20 other cell types or tissues"/>
</dbReference>
<dbReference type="SUPFAM" id="SSF47986">
    <property type="entry name" value="DEATH domain"/>
    <property type="match status" value="1"/>
</dbReference>
<dbReference type="Pfam" id="PF00020">
    <property type="entry name" value="TNFR_c6"/>
    <property type="match status" value="1"/>
</dbReference>